<keyword evidence="3" id="KW-1185">Reference proteome</keyword>
<dbReference type="SUPFAM" id="SSF56037">
    <property type="entry name" value="PheT/TilS domain"/>
    <property type="match status" value="1"/>
</dbReference>
<dbReference type="GO" id="GO:0016874">
    <property type="term" value="F:ligase activity"/>
    <property type="evidence" value="ECO:0007669"/>
    <property type="project" value="UniProtKB-KW"/>
</dbReference>
<name>A0ABW3E844_9ACTN</name>
<dbReference type="SMART" id="SM00873">
    <property type="entry name" value="B3_4"/>
    <property type="match status" value="1"/>
</dbReference>
<sequence>SMRTRLSRAGMRPVSLAVDVTNYVMLELGQPLHAFDATRLDGEIVVRRAEPGEKLETLDHVVRTLDPGDILITDGSGAISMAGTMGGLNTEISDTSTDIVIEAAHFSASGIARMSRRHNLVSEASKRFERGVDRELPLYASWRAVSLLAELGGGVVQPGVTHAAIEIEPVQISIPSGYPGRVAGVVYDRETVVRDLERVGCTVVDGSVEPGDGLAAKLAV</sequence>
<proteinExistence type="predicted"/>
<feature type="non-terminal residue" evidence="2">
    <location>
        <position position="1"/>
    </location>
</feature>
<reference evidence="3" key="1">
    <citation type="journal article" date="2019" name="Int. J. Syst. Evol. Microbiol.">
        <title>The Global Catalogue of Microorganisms (GCM) 10K type strain sequencing project: providing services to taxonomists for standard genome sequencing and annotation.</title>
        <authorList>
            <consortium name="The Broad Institute Genomics Platform"/>
            <consortium name="The Broad Institute Genome Sequencing Center for Infectious Disease"/>
            <person name="Wu L."/>
            <person name="Ma J."/>
        </authorList>
    </citation>
    <scope>NUCLEOTIDE SEQUENCE [LARGE SCALE GENOMIC DNA]</scope>
    <source>
        <strain evidence="3">CCUG 62974</strain>
    </source>
</reference>
<dbReference type="Gene3D" id="3.50.40.10">
    <property type="entry name" value="Phenylalanyl-trna Synthetase, Chain B, domain 3"/>
    <property type="match status" value="1"/>
</dbReference>
<comment type="caution">
    <text evidence="2">The sequence shown here is derived from an EMBL/GenBank/DDBJ whole genome shotgun (WGS) entry which is preliminary data.</text>
</comment>
<organism evidence="2 3">
    <name type="scientific">Streptosporangium algeriense</name>
    <dbReference type="NCBI Taxonomy" id="1682748"/>
    <lineage>
        <taxon>Bacteria</taxon>
        <taxon>Bacillati</taxon>
        <taxon>Actinomycetota</taxon>
        <taxon>Actinomycetes</taxon>
        <taxon>Streptosporangiales</taxon>
        <taxon>Streptosporangiaceae</taxon>
        <taxon>Streptosporangium</taxon>
    </lineage>
</organism>
<evidence type="ECO:0000259" key="1">
    <source>
        <dbReference type="SMART" id="SM00873"/>
    </source>
</evidence>
<evidence type="ECO:0000313" key="2">
    <source>
        <dbReference type="EMBL" id="MFD0891369.1"/>
    </source>
</evidence>
<accession>A0ABW3E844</accession>
<feature type="domain" description="B3/B4 tRNA-binding" evidence="1">
    <location>
        <begin position="1"/>
        <end position="153"/>
    </location>
</feature>
<gene>
    <name evidence="2" type="ORF">ACFQ08_43045</name>
</gene>
<dbReference type="InterPro" id="IPR005146">
    <property type="entry name" value="B3/B4_tRNA-bd"/>
</dbReference>
<dbReference type="InterPro" id="IPR020825">
    <property type="entry name" value="Phe-tRNA_synthase-like_B3/B4"/>
</dbReference>
<dbReference type="EMBL" id="JBHTHX010003120">
    <property type="protein sequence ID" value="MFD0891369.1"/>
    <property type="molecule type" value="Genomic_DNA"/>
</dbReference>
<keyword evidence="2" id="KW-0436">Ligase</keyword>
<dbReference type="Pfam" id="PF03483">
    <property type="entry name" value="B3_4"/>
    <property type="match status" value="1"/>
</dbReference>
<feature type="non-terminal residue" evidence="2">
    <location>
        <position position="220"/>
    </location>
</feature>
<protein>
    <submittedName>
        <fullName evidence="2">Phenylalanine--tRNA ligase beta subunit-related protein</fullName>
    </submittedName>
</protein>
<dbReference type="Proteomes" id="UP001597024">
    <property type="component" value="Unassembled WGS sequence"/>
</dbReference>
<evidence type="ECO:0000313" key="3">
    <source>
        <dbReference type="Proteomes" id="UP001597024"/>
    </source>
</evidence>